<dbReference type="AlphaFoldDB" id="A0A2U1NWM5"/>
<evidence type="ECO:0000259" key="2">
    <source>
        <dbReference type="PROSITE" id="PS50181"/>
    </source>
</evidence>
<dbReference type="InterPro" id="IPR055411">
    <property type="entry name" value="LRR_FXL15/At3g58940/PEG3-like"/>
</dbReference>
<dbReference type="PROSITE" id="PS50181">
    <property type="entry name" value="FBOX"/>
    <property type="match status" value="1"/>
</dbReference>
<evidence type="ECO:0000313" key="4">
    <source>
        <dbReference type="Proteomes" id="UP000245207"/>
    </source>
</evidence>
<keyword evidence="4" id="KW-1185">Reference proteome</keyword>
<dbReference type="Gene3D" id="3.80.10.10">
    <property type="entry name" value="Ribonuclease Inhibitor"/>
    <property type="match status" value="1"/>
</dbReference>
<dbReference type="InterPro" id="IPR001810">
    <property type="entry name" value="F-box_dom"/>
</dbReference>
<dbReference type="InterPro" id="IPR032675">
    <property type="entry name" value="LRR_dom_sf"/>
</dbReference>
<feature type="domain" description="F-box" evidence="2">
    <location>
        <begin position="5"/>
        <end position="59"/>
    </location>
</feature>
<accession>A0A2U1NWM5</accession>
<dbReference type="OrthoDB" id="1848700at2759"/>
<protein>
    <submittedName>
        <fullName evidence="3">F-box domain, Leucine-rich repeat domain, L domain-like protein</fullName>
    </submittedName>
</protein>
<sequence>MDVEVDRLSSLPDKLIYKILSYVDIVYSIRLSVLSSRLRFIWTSMPNLNFGTREVYRSSPYPEFVNNVLSGRNNKIDVSSVSLNLACGDTESSVKRTLEYAFSHNVQQLTIDGLSYILNCKFPLSLFSSKSLKHLTITSTTIDGLSYSSWDLPALTTLHLQFVKLFNCSSMLTTCHNLKNLTLERCEVFERESCNGFSIINSRLLNLTLKKVEWHVEFLLVDTPQLKNLIFVDTPQWEHSYILNQRSIRDMSGGLTISARELTYLRIKGSFFFKLSFEGFVEKVDLCISSPHRTDVHKICDLFQCLHSVKSLALSWEIVELLSASVEVISHQPSPFASLKSLKVYPSKSIKKYSFRILEDCLLKSLEIDPTGQLDQLYQLKQEQAAMEINLSTEVKNYLLDGSPNATFTVVSHEETRAIKVTKGTQRLMSELREHLKKIEANIENRRADVEQKKTLDDSSPGDFKMKVWGWGGGEKIFVTLQNVKELLNKVLASKRVEMQACFYRLCAEAETVVNKIIDDMKTDCDVKRSILSGYFNEFTSS</sequence>
<reference evidence="3 4" key="1">
    <citation type="journal article" date="2018" name="Mol. Plant">
        <title>The genome of Artemisia annua provides insight into the evolution of Asteraceae family and artemisinin biosynthesis.</title>
        <authorList>
            <person name="Shen Q."/>
            <person name="Zhang L."/>
            <person name="Liao Z."/>
            <person name="Wang S."/>
            <person name="Yan T."/>
            <person name="Shi P."/>
            <person name="Liu M."/>
            <person name="Fu X."/>
            <person name="Pan Q."/>
            <person name="Wang Y."/>
            <person name="Lv Z."/>
            <person name="Lu X."/>
            <person name="Zhang F."/>
            <person name="Jiang W."/>
            <person name="Ma Y."/>
            <person name="Chen M."/>
            <person name="Hao X."/>
            <person name="Li L."/>
            <person name="Tang Y."/>
            <person name="Lv G."/>
            <person name="Zhou Y."/>
            <person name="Sun X."/>
            <person name="Brodelius P.E."/>
            <person name="Rose J.K.C."/>
            <person name="Tang K."/>
        </authorList>
    </citation>
    <scope>NUCLEOTIDE SEQUENCE [LARGE SCALE GENOMIC DNA]</scope>
    <source>
        <strain evidence="4">cv. Huhao1</strain>
        <tissue evidence="3">Leaf</tissue>
    </source>
</reference>
<proteinExistence type="predicted"/>
<gene>
    <name evidence="3" type="ORF">CTI12_AA218170</name>
</gene>
<dbReference type="InterPro" id="IPR036047">
    <property type="entry name" value="F-box-like_dom_sf"/>
</dbReference>
<keyword evidence="1" id="KW-0175">Coiled coil</keyword>
<dbReference type="PANTHER" id="PTHR31900">
    <property type="entry name" value="F-BOX/RNI SUPERFAMILY PROTEIN-RELATED"/>
    <property type="match status" value="1"/>
</dbReference>
<dbReference type="SUPFAM" id="SSF52047">
    <property type="entry name" value="RNI-like"/>
    <property type="match status" value="1"/>
</dbReference>
<dbReference type="InterPro" id="IPR050232">
    <property type="entry name" value="FBL13/AtMIF1-like"/>
</dbReference>
<evidence type="ECO:0000256" key="1">
    <source>
        <dbReference type="SAM" id="Coils"/>
    </source>
</evidence>
<dbReference type="PANTHER" id="PTHR31900:SF32">
    <property type="entry name" value="F-BOX_RNI_FBD-LIKE DOMAIN PROTEIN"/>
    <property type="match status" value="1"/>
</dbReference>
<dbReference type="Pfam" id="PF00646">
    <property type="entry name" value="F-box"/>
    <property type="match status" value="1"/>
</dbReference>
<dbReference type="Pfam" id="PF24758">
    <property type="entry name" value="LRR_At5g56370"/>
    <property type="match status" value="1"/>
</dbReference>
<dbReference type="SUPFAM" id="SSF81383">
    <property type="entry name" value="F-box domain"/>
    <property type="match status" value="1"/>
</dbReference>
<dbReference type="Proteomes" id="UP000245207">
    <property type="component" value="Unassembled WGS sequence"/>
</dbReference>
<dbReference type="EMBL" id="PKPP01002067">
    <property type="protein sequence ID" value="PWA77857.1"/>
    <property type="molecule type" value="Genomic_DNA"/>
</dbReference>
<comment type="caution">
    <text evidence="3">The sequence shown here is derived from an EMBL/GenBank/DDBJ whole genome shotgun (WGS) entry which is preliminary data.</text>
</comment>
<organism evidence="3 4">
    <name type="scientific">Artemisia annua</name>
    <name type="common">Sweet wormwood</name>
    <dbReference type="NCBI Taxonomy" id="35608"/>
    <lineage>
        <taxon>Eukaryota</taxon>
        <taxon>Viridiplantae</taxon>
        <taxon>Streptophyta</taxon>
        <taxon>Embryophyta</taxon>
        <taxon>Tracheophyta</taxon>
        <taxon>Spermatophyta</taxon>
        <taxon>Magnoliopsida</taxon>
        <taxon>eudicotyledons</taxon>
        <taxon>Gunneridae</taxon>
        <taxon>Pentapetalae</taxon>
        <taxon>asterids</taxon>
        <taxon>campanulids</taxon>
        <taxon>Asterales</taxon>
        <taxon>Asteraceae</taxon>
        <taxon>Asteroideae</taxon>
        <taxon>Anthemideae</taxon>
        <taxon>Artemisiinae</taxon>
        <taxon>Artemisia</taxon>
    </lineage>
</organism>
<evidence type="ECO:0000313" key="3">
    <source>
        <dbReference type="EMBL" id="PWA77857.1"/>
    </source>
</evidence>
<name>A0A2U1NWM5_ARTAN</name>
<feature type="coiled-coil region" evidence="1">
    <location>
        <begin position="429"/>
        <end position="456"/>
    </location>
</feature>